<dbReference type="STRING" id="1122991.GCA_000613445_02172"/>
<dbReference type="Pfam" id="PF13569">
    <property type="entry name" value="DUF4132"/>
    <property type="match status" value="1"/>
</dbReference>
<dbReference type="Pfam" id="PF24879">
    <property type="entry name" value="DUF7737"/>
    <property type="match status" value="1"/>
</dbReference>
<sequence length="1643" mass="188575">MQTYKELVAQAHEYLNALDKGKLNKYEKLFVKSMLEDKNDLREYSFSGEIISQMPLINATALVNAGGALPNLLPAELSEMLANYLQELHQYSPTRGIYRISLRQRDENLKTNMHQVKEAYFAFFVFALMGADIDKLTRGQYQVKDWDWGAPVFSHVITAYMLANDQRALQAAKEVLTSENNVGIMTHALIRSIERTNNEELHTLLLQVLKAAQLQEGLRQSIVETGDECNLNFFEQLLQIIDEQNLLRFASVRRSVQAWAGLAYENIEDKDIKTIFHAIRTFFRNPEMREEAYRGDNPLLVYVALYCAGLDDYAQSEQAALSLIDSQCPQQVRVAAIYYLNRSSIFEGEKHLDVLCKHLDDKYVLAFTTSELNNRDNFDAVDSGKLGLYKGEERKQAELLFETIFDWHKTLKANESLTYGGFEWFAMSVSNGTTTDVLWYLASRLGDQTYIDRFLTMKQSAVYAHFMNVYKWRADKNGLTPLDHFLKDFFPKASEESKTKFVVSHIVSLDPDKFERFEKVAKNLHYTEEQVKTIEGKLKSKVSSTRQRIISILLWLPDEQLIECYKRIQKLKSPDIQGSLSELREASPALAKAFEAPISQEAGQSMKVYPGEEGGFGLYKPSVIEMPEMQNPFNEGSNNALKGLLSKLMGKSGAPDLSSLFAYNYDSLIALYQKFEALINANAEKQYKSKWNDEYLLGDAYLREVNFDSGLNSLPFPELWQQFFKDNDVKDQDLYGLHLMVRSVGQSQDDWISLNLANYPLNSKLRQLELKYRSHFNMVIAARFQDVYKEHPELFFDASYTLATIFFFYCNEKKVVRKTKYSTYIYPIPTCFPLQHALQTLQWAWRTDEEFDACSTLLLAISKKFYLDDKEKSRSNYQIPPLMAARMNLEGKLTDDQLMQLLMAESGEMLDTASFVVFYDRDYRRKPVWNLQPKDSPYSEKVYRHLRDVINRIANHLLDIELTRRNAPTTATQLLCGRYRNKVVLWGTEALQKAMQALGKEHLVRDYYAKEKRAVLTACIVNCYPLETDKPEMLKGIEPSRLVELAFFAPQWMELVREHLKWKGFNEAYYYFVAHTKESDSEAKRAQIALYTDLAPEELADGAFDARLFNEAFKLVGKKNFALFYDAAKYMGSSNYHSRARRFADVTQGLIKETELYEQIDKTRNKDALCALGLVPLPKSKVDTALLKRYKRIQAFLKESKQFGAQRQTSEKRTAEIALINLARSAGYDDVIQLVWRMEGHLVADNKAMLDGLEADGYLIRIEIAADGTNKLIIEKDNKPLKSVPAKLKKNAVYLQVNQTHKDWTLQYRRAREIFEDMMRQQTTIMPADAAVIEQNPIVSPLFAKLLVQQNNNIGRYADGKLLTLDGPQDIDPKTPLTIVHPYHLHASGKWAAWQSHVFETQLVQPFKQVFRELYVPTQDEADKDESRRYSGYQIQVRQTLATLRSRGWVADYESGLRKVFHKQGVVVTLYARADWFSPSDAEAPAIEYVSFNRTRGTEPLHISDIDPVLYSEVMRDVDLTVSIAFVGGVDPETGQSTRELRAAIVRCTAEMLKLNNVRVDGNFAFIKGTLAEYTVHLGSAIVRQKGGNEIPIIPVHSSQRGKLYLPFVDEDPKTVEIVSKVVLLAEDNKLKDPTILQWIERQ</sequence>
<dbReference type="Pfam" id="PF18991">
    <property type="entry name" value="DUF5724"/>
    <property type="match status" value="1"/>
</dbReference>
<feature type="domain" description="DUF4132" evidence="1">
    <location>
        <begin position="1279"/>
        <end position="1449"/>
    </location>
</feature>
<dbReference type="SUPFAM" id="SSF48431">
    <property type="entry name" value="Lipovitellin-phosvitin complex, superhelical domain"/>
    <property type="match status" value="1"/>
</dbReference>
<feature type="domain" description="DUF7737" evidence="3">
    <location>
        <begin position="1540"/>
        <end position="1640"/>
    </location>
</feature>
<reference evidence="4 5" key="1">
    <citation type="submission" date="2018-05" db="EMBL/GenBank/DDBJ databases">
        <title>Genomic Encyclopedia of Type Strains, Phase I: the one thousand microbial genomes (KMG-I) project.</title>
        <authorList>
            <person name="Kyrpides N."/>
        </authorList>
    </citation>
    <scope>NUCLEOTIDE SEQUENCE [LARGE SCALE GENOMIC DNA]</scope>
    <source>
        <strain evidence="4 5">DSM 15611</strain>
    </source>
</reference>
<evidence type="ECO:0000259" key="3">
    <source>
        <dbReference type="Pfam" id="PF24879"/>
    </source>
</evidence>
<dbReference type="InterPro" id="IPR011030">
    <property type="entry name" value="Lipovitellin_superhlx_dom"/>
</dbReference>
<evidence type="ECO:0000259" key="1">
    <source>
        <dbReference type="Pfam" id="PF13569"/>
    </source>
</evidence>
<keyword evidence="5" id="KW-1185">Reference proteome</keyword>
<evidence type="ECO:0000313" key="4">
    <source>
        <dbReference type="EMBL" id="PXX23903.1"/>
    </source>
</evidence>
<dbReference type="Proteomes" id="UP000248314">
    <property type="component" value="Unassembled WGS sequence"/>
</dbReference>
<protein>
    <submittedName>
        <fullName evidence="4">Uncharacterized protein DUF4132</fullName>
    </submittedName>
</protein>
<dbReference type="InterPro" id="IPR043782">
    <property type="entry name" value="DUF5724"/>
</dbReference>
<evidence type="ECO:0000259" key="2">
    <source>
        <dbReference type="Pfam" id="PF18991"/>
    </source>
</evidence>
<feature type="domain" description="DUF5724" evidence="2">
    <location>
        <begin position="49"/>
        <end position="1238"/>
    </location>
</feature>
<dbReference type="InterPro" id="IPR025406">
    <property type="entry name" value="DUF4132"/>
</dbReference>
<evidence type="ECO:0000313" key="5">
    <source>
        <dbReference type="Proteomes" id="UP000248314"/>
    </source>
</evidence>
<comment type="caution">
    <text evidence="4">The sequence shown here is derived from an EMBL/GenBank/DDBJ whole genome shotgun (WGS) entry which is preliminary data.</text>
</comment>
<name>A0A318HZX7_9BACT</name>
<dbReference type="EMBL" id="QJJX01000004">
    <property type="protein sequence ID" value="PXX23903.1"/>
    <property type="molecule type" value="Genomic_DNA"/>
</dbReference>
<dbReference type="InterPro" id="IPR056639">
    <property type="entry name" value="DUF7737"/>
</dbReference>
<gene>
    <name evidence="4" type="ORF">EJ73_00498</name>
</gene>
<organism evidence="4 5">
    <name type="scientific">Hoylesella shahii DSM 15611 = JCM 12083</name>
    <dbReference type="NCBI Taxonomy" id="1122991"/>
    <lineage>
        <taxon>Bacteria</taxon>
        <taxon>Pseudomonadati</taxon>
        <taxon>Bacteroidota</taxon>
        <taxon>Bacteroidia</taxon>
        <taxon>Bacteroidales</taxon>
        <taxon>Prevotellaceae</taxon>
        <taxon>Hoylesella</taxon>
    </lineage>
</organism>
<dbReference type="RefSeq" id="WP_110369985.1">
    <property type="nucleotide sequence ID" value="NZ_QJJX01000004.1"/>
</dbReference>
<proteinExistence type="predicted"/>
<accession>A0A318HZX7</accession>